<protein>
    <submittedName>
        <fullName evidence="2">Uncharacterized protein</fullName>
    </submittedName>
</protein>
<feature type="transmembrane region" description="Helical" evidence="1">
    <location>
        <begin position="154"/>
        <end position="171"/>
    </location>
</feature>
<organism evidence="2 3">
    <name type="scientific">Methanomicrobium antiquum</name>
    <dbReference type="NCBI Taxonomy" id="487686"/>
    <lineage>
        <taxon>Archaea</taxon>
        <taxon>Methanobacteriati</taxon>
        <taxon>Methanobacteriota</taxon>
        <taxon>Stenosarchaea group</taxon>
        <taxon>Methanomicrobia</taxon>
        <taxon>Methanomicrobiales</taxon>
        <taxon>Methanomicrobiaceae</taxon>
        <taxon>Methanomicrobium</taxon>
    </lineage>
</organism>
<evidence type="ECO:0000313" key="2">
    <source>
        <dbReference type="EMBL" id="WFN36678.1"/>
    </source>
</evidence>
<reference evidence="2" key="1">
    <citation type="submission" date="2022-01" db="EMBL/GenBank/DDBJ databases">
        <title>Complete genome of Methanomicrobium antiquum DSM 21220.</title>
        <authorList>
            <person name="Chen S.-C."/>
            <person name="You Y.-T."/>
            <person name="Zhou Y.-Z."/>
            <person name="Lai M.-C."/>
        </authorList>
    </citation>
    <scope>NUCLEOTIDE SEQUENCE</scope>
    <source>
        <strain evidence="2">DSM 21220</strain>
    </source>
</reference>
<evidence type="ECO:0000256" key="1">
    <source>
        <dbReference type="SAM" id="Phobius"/>
    </source>
</evidence>
<feature type="transmembrane region" description="Helical" evidence="1">
    <location>
        <begin position="125"/>
        <end position="148"/>
    </location>
</feature>
<dbReference type="AlphaFoldDB" id="A0AAF0FLF4"/>
<dbReference type="Proteomes" id="UP001218895">
    <property type="component" value="Chromosome"/>
</dbReference>
<name>A0AAF0FLF4_9EURY</name>
<dbReference type="EMBL" id="CP091092">
    <property type="protein sequence ID" value="WFN36678.1"/>
    <property type="molecule type" value="Genomic_DNA"/>
</dbReference>
<dbReference type="KEGG" id="manq:L1994_11130"/>
<keyword evidence="1" id="KW-1133">Transmembrane helix</keyword>
<keyword evidence="1" id="KW-0812">Transmembrane</keyword>
<evidence type="ECO:0000313" key="3">
    <source>
        <dbReference type="Proteomes" id="UP001218895"/>
    </source>
</evidence>
<dbReference type="RefSeq" id="WP_278099515.1">
    <property type="nucleotide sequence ID" value="NZ_CP091092.1"/>
</dbReference>
<gene>
    <name evidence="2" type="ORF">L1994_11130</name>
</gene>
<accession>A0AAF0FLF4</accession>
<dbReference type="GeneID" id="79950960"/>
<dbReference type="InterPro" id="IPR055946">
    <property type="entry name" value="DUF7524"/>
</dbReference>
<sequence>MSEYYININKRQINSIEVPKNAVVEVGEDLVLKLNNHGSPLHITISAVNARRFTHFLHENLYLQENLEFKIPIFSTAPTGSFQIEVITGYGIVKESFKVSVCDKELEIPEILDDIPSIEPEKNRYVYPALLITLVVLGWAAYIAGYLYYGNVPGFASVIILTLAVLVAWRCRP</sequence>
<proteinExistence type="predicted"/>
<dbReference type="Pfam" id="PF24368">
    <property type="entry name" value="DUF7524"/>
    <property type="match status" value="1"/>
</dbReference>
<keyword evidence="1" id="KW-0472">Membrane</keyword>
<keyword evidence="3" id="KW-1185">Reference proteome</keyword>